<accession>A0A7X9WYR3</accession>
<dbReference type="EMBL" id="JABBFV010000020">
    <property type="protein sequence ID" value="NML12391.1"/>
    <property type="molecule type" value="Genomic_DNA"/>
</dbReference>
<sequence>MPRGTRHELTGLLLEGDFYPVLRVADGGEWRLEITKAWRPLLGKRVAIIGVRDGFDLIAVERITLA</sequence>
<dbReference type="Pfam" id="PF19135">
    <property type="entry name" value="DUF5818"/>
    <property type="match status" value="1"/>
</dbReference>
<reference evidence="1 2" key="1">
    <citation type="submission" date="2020-04" db="EMBL/GenBank/DDBJ databases">
        <title>Sphingobium sp. AR-3-1 isolated from Arctic soil.</title>
        <authorList>
            <person name="Dahal R.H."/>
            <person name="Chaudhary D.K."/>
        </authorList>
    </citation>
    <scope>NUCLEOTIDE SEQUENCE [LARGE SCALE GENOMIC DNA]</scope>
    <source>
        <strain evidence="1 2">AR-3-1</strain>
    </source>
</reference>
<proteinExistence type="predicted"/>
<comment type="caution">
    <text evidence="1">The sequence shown here is derived from an EMBL/GenBank/DDBJ whole genome shotgun (WGS) entry which is preliminary data.</text>
</comment>
<organism evidence="1 2">
    <name type="scientific">Sphingobium psychrophilum</name>
    <dbReference type="NCBI Taxonomy" id="2728834"/>
    <lineage>
        <taxon>Bacteria</taxon>
        <taxon>Pseudomonadati</taxon>
        <taxon>Pseudomonadota</taxon>
        <taxon>Alphaproteobacteria</taxon>
        <taxon>Sphingomonadales</taxon>
        <taxon>Sphingomonadaceae</taxon>
        <taxon>Sphingobium</taxon>
    </lineage>
</organism>
<protein>
    <submittedName>
        <fullName evidence="1">Uncharacterized protein</fullName>
    </submittedName>
</protein>
<dbReference type="InterPro" id="IPR043856">
    <property type="entry name" value="DUF5818"/>
</dbReference>
<dbReference type="AlphaFoldDB" id="A0A7X9WYR3"/>
<name>A0A7X9WYR3_9SPHN</name>
<dbReference type="Proteomes" id="UP000519023">
    <property type="component" value="Unassembled WGS sequence"/>
</dbReference>
<evidence type="ECO:0000313" key="1">
    <source>
        <dbReference type="EMBL" id="NML12391.1"/>
    </source>
</evidence>
<keyword evidence="2" id="KW-1185">Reference proteome</keyword>
<evidence type="ECO:0000313" key="2">
    <source>
        <dbReference type="Proteomes" id="UP000519023"/>
    </source>
</evidence>
<gene>
    <name evidence="1" type="ORF">HHL08_20005</name>
</gene>